<dbReference type="Pfam" id="PF00563">
    <property type="entry name" value="EAL"/>
    <property type="match status" value="1"/>
</dbReference>
<gene>
    <name evidence="4" type="ORF">IB211_01352</name>
</gene>
<dbReference type="SMART" id="SM00052">
    <property type="entry name" value="EAL"/>
    <property type="match status" value="1"/>
</dbReference>
<evidence type="ECO:0000259" key="2">
    <source>
        <dbReference type="PROSITE" id="PS50883"/>
    </source>
</evidence>
<dbReference type="PATRIC" id="fig|1297617.4.peg.1386"/>
<reference evidence="5" key="2">
    <citation type="submission" date="2015-04" db="EMBL/GenBank/DDBJ databases">
        <title>A butyrogenic pathway from the amino acid lysine in a human gut commensal.</title>
        <authorList>
            <person name="de Vos W.M."/>
            <person name="Bui N.T.P."/>
            <person name="Plugge C.M."/>
            <person name="Ritari J."/>
        </authorList>
    </citation>
    <scope>NUCLEOTIDE SEQUENCE [LARGE SCALE GENOMIC DNA]</scope>
    <source>
        <strain evidence="5">AF211</strain>
    </source>
</reference>
<feature type="domain" description="GGDEF" evidence="3">
    <location>
        <begin position="134"/>
        <end position="266"/>
    </location>
</feature>
<dbReference type="SUPFAM" id="SSF141868">
    <property type="entry name" value="EAL domain-like"/>
    <property type="match status" value="1"/>
</dbReference>
<dbReference type="KEGG" id="ibu:IB211_01352"/>
<evidence type="ECO:0000259" key="3">
    <source>
        <dbReference type="PROSITE" id="PS50887"/>
    </source>
</evidence>
<dbReference type="InterPro" id="IPR029787">
    <property type="entry name" value="Nucleotide_cyclase"/>
</dbReference>
<feature type="transmembrane region" description="Helical" evidence="1">
    <location>
        <begin position="74"/>
        <end position="94"/>
    </location>
</feature>
<keyword evidence="5" id="KW-1185">Reference proteome</keyword>
<dbReference type="InterPro" id="IPR035919">
    <property type="entry name" value="EAL_sf"/>
</dbReference>
<dbReference type="Gene3D" id="3.30.70.270">
    <property type="match status" value="1"/>
</dbReference>
<dbReference type="SMART" id="SM00267">
    <property type="entry name" value="GGDEF"/>
    <property type="match status" value="1"/>
</dbReference>
<dbReference type="PANTHER" id="PTHR33121:SF70">
    <property type="entry name" value="SIGNALING PROTEIN YKOW"/>
    <property type="match status" value="1"/>
</dbReference>
<reference evidence="4 5" key="1">
    <citation type="journal article" date="2015" name="Nat. Commun.">
        <title>Production of butyrate from lysine and the Amadori product fructoselysine by a human gut commensal.</title>
        <authorList>
            <person name="Bui T.P."/>
            <person name="Ritari J."/>
            <person name="Boeren S."/>
            <person name="de Waard P."/>
            <person name="Plugge C.M."/>
            <person name="de Vos W.M."/>
        </authorList>
    </citation>
    <scope>NUCLEOTIDE SEQUENCE [LARGE SCALE GENOMIC DNA]</scope>
    <source>
        <strain evidence="4 5">AF211</strain>
    </source>
</reference>
<organism evidence="4 5">
    <name type="scientific">Intestinimonas butyriciproducens</name>
    <dbReference type="NCBI Taxonomy" id="1297617"/>
    <lineage>
        <taxon>Bacteria</taxon>
        <taxon>Bacillati</taxon>
        <taxon>Bacillota</taxon>
        <taxon>Clostridia</taxon>
        <taxon>Eubacteriales</taxon>
        <taxon>Intestinimonas</taxon>
    </lineage>
</organism>
<dbReference type="EMBL" id="CP011307">
    <property type="protein sequence ID" value="ALP93745.1"/>
    <property type="molecule type" value="Genomic_DNA"/>
</dbReference>
<dbReference type="Gene3D" id="3.20.20.450">
    <property type="entry name" value="EAL domain"/>
    <property type="match status" value="1"/>
</dbReference>
<dbReference type="RefSeq" id="WP_058117535.1">
    <property type="nucleotide sequence ID" value="NZ_CP011307.1"/>
</dbReference>
<dbReference type="InterPro" id="IPR043128">
    <property type="entry name" value="Rev_trsase/Diguanyl_cyclase"/>
</dbReference>
<dbReference type="STRING" id="1297617.IB211_01352"/>
<proteinExistence type="predicted"/>
<dbReference type="Proteomes" id="UP000064844">
    <property type="component" value="Chromosome"/>
</dbReference>
<dbReference type="PROSITE" id="PS50887">
    <property type="entry name" value="GGDEF"/>
    <property type="match status" value="1"/>
</dbReference>
<dbReference type="PROSITE" id="PS50883">
    <property type="entry name" value="EAL"/>
    <property type="match status" value="1"/>
</dbReference>
<dbReference type="GO" id="GO:0071111">
    <property type="term" value="F:cyclic-guanylate-specific phosphodiesterase activity"/>
    <property type="evidence" value="ECO:0007669"/>
    <property type="project" value="InterPro"/>
</dbReference>
<protein>
    <submittedName>
        <fullName evidence="4">Diguanylate cyclase/phosphodiesterase (GGDEF &amp; EAL domains) with PAS/PAC sensor(S)</fullName>
    </submittedName>
</protein>
<dbReference type="AlphaFoldDB" id="A0A0S2W342"/>
<keyword evidence="1" id="KW-0812">Transmembrane</keyword>
<dbReference type="CDD" id="cd01948">
    <property type="entry name" value="EAL"/>
    <property type="match status" value="1"/>
</dbReference>
<sequence length="540" mass="61276">MINKTEYQETEDWAVELQENLLKGQAGSLVLHTDSGKDILLDYRPLSVDGWFLATLIPKDILSSEVDRFISRTFAITVLLVALFLTLLIAIIGMQNRYRGRIEKMSFHDPVTGGASNVYLQFQAQELIRKAPQARYVVVSLNLRNFSLINEFEGRQQGDRLLRDVYATLRTEADGEEELVARGEADTFYLFLQGAEQPQVVERLERMAGKLANLSGTIGPLRASMGIYYVQPGKMAQPEEMDFAAAEACADAARKSAEKSYHNTCTESIKNRQRDMTTMLYQLEGALERRELEMYLQPKVCAENGAVAGAEALVRWKHPEKGFISPATFIPLCEENGLICQVDLLIFEQVCRCLSRWREAGVELVPVSVNVSRQHFRDPEFLSEYKRILETWKVPPEWIELEITESIMFSGSEFQYVRDFIQTLHKIGFTCSLDDFGSGYSSLSLLKDLPIDCLKLDRQFIISRFEEQSTRTVIEMIMDLARKLGIMTVAEGVELEEQVSFLREAGCDLIQGFYFSRPLPVEEFERYAFGRSLGAGGEAI</sequence>
<evidence type="ECO:0000313" key="5">
    <source>
        <dbReference type="Proteomes" id="UP000064844"/>
    </source>
</evidence>
<keyword evidence="1" id="KW-1133">Transmembrane helix</keyword>
<dbReference type="eggNOG" id="COG2200">
    <property type="taxonomic scope" value="Bacteria"/>
</dbReference>
<name>A0A0S2W342_9FIRM</name>
<dbReference type="SUPFAM" id="SSF55073">
    <property type="entry name" value="Nucleotide cyclase"/>
    <property type="match status" value="1"/>
</dbReference>
<feature type="domain" description="EAL" evidence="2">
    <location>
        <begin position="276"/>
        <end position="532"/>
    </location>
</feature>
<dbReference type="InterPro" id="IPR050706">
    <property type="entry name" value="Cyclic-di-GMP_PDE-like"/>
</dbReference>
<accession>A0A0S2W342</accession>
<dbReference type="Pfam" id="PF00990">
    <property type="entry name" value="GGDEF"/>
    <property type="match status" value="1"/>
</dbReference>
<evidence type="ECO:0000313" key="4">
    <source>
        <dbReference type="EMBL" id="ALP93745.1"/>
    </source>
</evidence>
<dbReference type="PANTHER" id="PTHR33121">
    <property type="entry name" value="CYCLIC DI-GMP PHOSPHODIESTERASE PDEF"/>
    <property type="match status" value="1"/>
</dbReference>
<dbReference type="InterPro" id="IPR001633">
    <property type="entry name" value="EAL_dom"/>
</dbReference>
<keyword evidence="1" id="KW-0472">Membrane</keyword>
<dbReference type="InterPro" id="IPR000160">
    <property type="entry name" value="GGDEF_dom"/>
</dbReference>
<evidence type="ECO:0000256" key="1">
    <source>
        <dbReference type="SAM" id="Phobius"/>
    </source>
</evidence>